<reference evidence="1" key="2">
    <citation type="submission" date="2025-09" db="UniProtKB">
        <authorList>
            <consortium name="Ensembl"/>
        </authorList>
    </citation>
    <scope>IDENTIFICATION</scope>
</reference>
<evidence type="ECO:0000313" key="1">
    <source>
        <dbReference type="Ensembl" id="ENSEBUP00000022160.1"/>
    </source>
</evidence>
<proteinExistence type="predicted"/>
<dbReference type="AlphaFoldDB" id="A0A8C4R048"/>
<organism evidence="1 2">
    <name type="scientific">Eptatretus burgeri</name>
    <name type="common">Inshore hagfish</name>
    <dbReference type="NCBI Taxonomy" id="7764"/>
    <lineage>
        <taxon>Eukaryota</taxon>
        <taxon>Metazoa</taxon>
        <taxon>Chordata</taxon>
        <taxon>Craniata</taxon>
        <taxon>Vertebrata</taxon>
        <taxon>Cyclostomata</taxon>
        <taxon>Myxini</taxon>
        <taxon>Myxiniformes</taxon>
        <taxon>Myxinidae</taxon>
        <taxon>Eptatretinae</taxon>
        <taxon>Eptatretus</taxon>
    </lineage>
</organism>
<sequence>MHNLPGPPHILYPLAGDFMHSALPRTYGTWWDHLSRWTPARCPKNPEWFKSRDFVELLFDQPVFPTGVSVFETYHPGYVVRILRPQPFLGHAFPHLVQTCLTDNSYSAARDRAGPIMLGDLPRGAPLVTSGGVFHLLDTCQHMRFLDISFCPLLDKAVAIQLRNSFPHISIKYTSSW</sequence>
<accession>A0A8C4R048</accession>
<name>A0A8C4R048_EPTBU</name>
<evidence type="ECO:0000313" key="2">
    <source>
        <dbReference type="Proteomes" id="UP000694388"/>
    </source>
</evidence>
<reference evidence="1" key="1">
    <citation type="submission" date="2025-08" db="UniProtKB">
        <authorList>
            <consortium name="Ensembl"/>
        </authorList>
    </citation>
    <scope>IDENTIFICATION</scope>
</reference>
<protein>
    <submittedName>
        <fullName evidence="1">Uncharacterized protein</fullName>
    </submittedName>
</protein>
<dbReference type="Proteomes" id="UP000694388">
    <property type="component" value="Unplaced"/>
</dbReference>
<dbReference type="GeneTree" id="ENSGT00940000155184"/>
<dbReference type="Ensembl" id="ENSEBUT00000022737.1">
    <property type="protein sequence ID" value="ENSEBUP00000022160.1"/>
    <property type="gene ID" value="ENSEBUG00000013665.1"/>
</dbReference>
<keyword evidence="2" id="KW-1185">Reference proteome</keyword>